<gene>
    <name evidence="2" type="ORF">Q0812_01070</name>
</gene>
<protein>
    <recommendedName>
        <fullName evidence="4">Secreted protein</fullName>
    </recommendedName>
</protein>
<accession>A0ABT8SHH1</accession>
<keyword evidence="1" id="KW-0812">Transmembrane</keyword>
<dbReference type="EMBL" id="JAUKTR010000001">
    <property type="protein sequence ID" value="MDO1558017.1"/>
    <property type="molecule type" value="Genomic_DNA"/>
</dbReference>
<evidence type="ECO:0000256" key="1">
    <source>
        <dbReference type="SAM" id="Phobius"/>
    </source>
</evidence>
<name>A0ABT8SHH1_9CAUL</name>
<dbReference type="RefSeq" id="WP_302108441.1">
    <property type="nucleotide sequence ID" value="NZ_JAUKTR010000001.1"/>
</dbReference>
<proteinExistence type="predicted"/>
<feature type="transmembrane region" description="Helical" evidence="1">
    <location>
        <begin position="12"/>
        <end position="29"/>
    </location>
</feature>
<organism evidence="2 3">
    <name type="scientific">Peiella sedimenti</name>
    <dbReference type="NCBI Taxonomy" id="3061083"/>
    <lineage>
        <taxon>Bacteria</taxon>
        <taxon>Pseudomonadati</taxon>
        <taxon>Pseudomonadota</taxon>
        <taxon>Alphaproteobacteria</taxon>
        <taxon>Caulobacterales</taxon>
        <taxon>Caulobacteraceae</taxon>
        <taxon>Peiella</taxon>
    </lineage>
</organism>
<reference evidence="2" key="1">
    <citation type="submission" date="2023-07" db="EMBL/GenBank/DDBJ databases">
        <title>Brevundimonas soil sp. nov., isolated from the soil of chemical plant.</title>
        <authorList>
            <person name="Wu N."/>
        </authorList>
    </citation>
    <scope>NUCLEOTIDE SEQUENCE</scope>
    <source>
        <strain evidence="2">XZ-24</strain>
    </source>
</reference>
<keyword evidence="1" id="KW-1133">Transmembrane helix</keyword>
<evidence type="ECO:0000313" key="2">
    <source>
        <dbReference type="EMBL" id="MDO1558017.1"/>
    </source>
</evidence>
<comment type="caution">
    <text evidence="2">The sequence shown here is derived from an EMBL/GenBank/DDBJ whole genome shotgun (WGS) entry which is preliminary data.</text>
</comment>
<keyword evidence="1" id="KW-0472">Membrane</keyword>
<sequence length="162" mass="17859">MPLRRNSATRIDVRTIVLTVMILMLRLAVPPGYMLSQAPGEAPILTLCTANGVMRTSAEWTPERKRESPAVTWTHSRHCAPPVLAVEPDRPLQLRQPILYPAAFERTPGATPQVLSLGLAAPPPRSHAPPRHPERLISTRNRRFARACAPARGGPKFRSNKG</sequence>
<evidence type="ECO:0000313" key="3">
    <source>
        <dbReference type="Proteomes" id="UP001169063"/>
    </source>
</evidence>
<evidence type="ECO:0008006" key="4">
    <source>
        <dbReference type="Google" id="ProtNLM"/>
    </source>
</evidence>
<dbReference type="Proteomes" id="UP001169063">
    <property type="component" value="Unassembled WGS sequence"/>
</dbReference>
<keyword evidence="3" id="KW-1185">Reference proteome</keyword>